<name>A0A1F6EFY9_9BACT</name>
<evidence type="ECO:0000313" key="3">
    <source>
        <dbReference type="Proteomes" id="UP000177306"/>
    </source>
</evidence>
<feature type="compositionally biased region" description="Low complexity" evidence="1">
    <location>
        <begin position="168"/>
        <end position="189"/>
    </location>
</feature>
<evidence type="ECO:0000256" key="1">
    <source>
        <dbReference type="SAM" id="MobiDB-lite"/>
    </source>
</evidence>
<accession>A0A1F6EFY9</accession>
<feature type="region of interest" description="Disordered" evidence="1">
    <location>
        <begin position="168"/>
        <end position="213"/>
    </location>
</feature>
<dbReference type="InterPro" id="IPR036388">
    <property type="entry name" value="WH-like_DNA-bd_sf"/>
</dbReference>
<dbReference type="AlphaFoldDB" id="A0A1F6EFY9"/>
<sequence>MPKGHNKEVSRTSGSGIESVRDARDISNILSILDSYQIKTRPFGANISGENSYKRAERICAALHIMTNHISEGEPLRSIIRNKSIELLTIILELRSGLRTSASEKGQSALAIIRELISLVRLLAVSGFLSISNANALTEALDELGSLIVVSQRSTLAEQLTISREDFVPSPSSQVSVPRVERPSVSQRRTQPTQARDISQESPPQTPQGLSSRSERVMEILKLGGVLGIKDVSSNLPQYSEKMVQRELAGLVEQGKVHKIGSKRWSRYQLVQ</sequence>
<reference evidence="2 3" key="1">
    <citation type="journal article" date="2016" name="Nat. Commun.">
        <title>Thousands of microbial genomes shed light on interconnected biogeochemical processes in an aquifer system.</title>
        <authorList>
            <person name="Anantharaman K."/>
            <person name="Brown C.T."/>
            <person name="Hug L.A."/>
            <person name="Sharon I."/>
            <person name="Castelle C.J."/>
            <person name="Probst A.J."/>
            <person name="Thomas B.C."/>
            <person name="Singh A."/>
            <person name="Wilkins M.J."/>
            <person name="Karaoz U."/>
            <person name="Brodie E.L."/>
            <person name="Williams K.H."/>
            <person name="Hubbard S.S."/>
            <person name="Banfield J.F."/>
        </authorList>
    </citation>
    <scope>NUCLEOTIDE SEQUENCE [LARGE SCALE GENOMIC DNA]</scope>
</reference>
<dbReference type="Gene3D" id="1.10.10.10">
    <property type="entry name" value="Winged helix-like DNA-binding domain superfamily/Winged helix DNA-binding domain"/>
    <property type="match status" value="1"/>
</dbReference>
<organism evidence="2 3">
    <name type="scientific">Candidatus Kaiserbacteria bacterium RIFCSPLOWO2_01_FULL_53_17</name>
    <dbReference type="NCBI Taxonomy" id="1798511"/>
    <lineage>
        <taxon>Bacteria</taxon>
        <taxon>Candidatus Kaiseribacteriota</taxon>
    </lineage>
</organism>
<dbReference type="Proteomes" id="UP000177306">
    <property type="component" value="Unassembled WGS sequence"/>
</dbReference>
<evidence type="ECO:0008006" key="4">
    <source>
        <dbReference type="Google" id="ProtNLM"/>
    </source>
</evidence>
<proteinExistence type="predicted"/>
<evidence type="ECO:0000313" key="2">
    <source>
        <dbReference type="EMBL" id="OGG72554.1"/>
    </source>
</evidence>
<comment type="caution">
    <text evidence="2">The sequence shown here is derived from an EMBL/GenBank/DDBJ whole genome shotgun (WGS) entry which is preliminary data.</text>
</comment>
<feature type="compositionally biased region" description="Polar residues" evidence="1">
    <location>
        <begin position="190"/>
        <end position="212"/>
    </location>
</feature>
<protein>
    <recommendedName>
        <fullName evidence="4">HTH deoR-type domain-containing protein</fullName>
    </recommendedName>
</protein>
<gene>
    <name evidence="2" type="ORF">A3A38_02280</name>
</gene>
<dbReference type="EMBL" id="MFLY01000043">
    <property type="protein sequence ID" value="OGG72554.1"/>
    <property type="molecule type" value="Genomic_DNA"/>
</dbReference>